<comment type="catalytic activity">
    <reaction evidence="6">
        <text>pseudouridine(1915) in 23S rRNA + S-adenosyl-L-methionine = N(3)-methylpseudouridine(1915) in 23S rRNA + S-adenosyl-L-homocysteine + H(+)</text>
        <dbReference type="Rhea" id="RHEA:42752"/>
        <dbReference type="Rhea" id="RHEA-COMP:10221"/>
        <dbReference type="Rhea" id="RHEA-COMP:10222"/>
        <dbReference type="ChEBI" id="CHEBI:15378"/>
        <dbReference type="ChEBI" id="CHEBI:57856"/>
        <dbReference type="ChEBI" id="CHEBI:59789"/>
        <dbReference type="ChEBI" id="CHEBI:65314"/>
        <dbReference type="ChEBI" id="CHEBI:74486"/>
        <dbReference type="EC" id="2.1.1.177"/>
    </reaction>
</comment>
<dbReference type="OrthoDB" id="9806643at2"/>
<dbReference type="SUPFAM" id="SSF75217">
    <property type="entry name" value="alpha/beta knot"/>
    <property type="match status" value="1"/>
</dbReference>
<evidence type="ECO:0000256" key="1">
    <source>
        <dbReference type="ARBA" id="ARBA00022552"/>
    </source>
</evidence>
<evidence type="ECO:0000313" key="8">
    <source>
        <dbReference type="Proteomes" id="UP000091969"/>
    </source>
</evidence>
<proteinExistence type="inferred from homology"/>
<keyword evidence="1 6" id="KW-0698">rRNA processing</keyword>
<keyword evidence="4 6" id="KW-0949">S-adenosyl-L-methionine</keyword>
<keyword evidence="3 6" id="KW-0808">Transferase</keyword>
<keyword evidence="2 6" id="KW-0489">Methyltransferase</keyword>
<accession>A0A1A6DSP9</accession>
<sequence length="156" mass="17745">MKWHLLAVGQRMPDWAEAAYEDYAKRFPPEARVHLRTVKAEPRTSGKPPEALMAAERQRLEAACPKGARLVVLDERGDRCTTQELAQRLRQWQLDGVDVAFVIGGPDGLDPALRQAAQHRLRLSDLTLPHALARVLLIEQLYRAWSINTGHPYHRE</sequence>
<gene>
    <name evidence="6" type="primary">rlmH</name>
    <name evidence="7" type="ORF">A9O67_08585</name>
</gene>
<dbReference type="InterPro" id="IPR029026">
    <property type="entry name" value="tRNA_m1G_MTases_N"/>
</dbReference>
<evidence type="ECO:0000256" key="6">
    <source>
        <dbReference type="HAMAP-Rule" id="MF_00658"/>
    </source>
</evidence>
<comment type="subcellular location">
    <subcellularLocation>
        <location evidence="6">Cytoplasm</location>
    </subcellularLocation>
</comment>
<dbReference type="Pfam" id="PF02590">
    <property type="entry name" value="SPOUT_MTase"/>
    <property type="match status" value="1"/>
</dbReference>
<comment type="similarity">
    <text evidence="5 6">Belongs to the RNA methyltransferase RlmH family.</text>
</comment>
<dbReference type="Proteomes" id="UP000091969">
    <property type="component" value="Unassembled WGS sequence"/>
</dbReference>
<evidence type="ECO:0000256" key="5">
    <source>
        <dbReference type="ARBA" id="ARBA00038303"/>
    </source>
</evidence>
<dbReference type="PANTHER" id="PTHR33603">
    <property type="entry name" value="METHYLTRANSFERASE"/>
    <property type="match status" value="1"/>
</dbReference>
<dbReference type="STRING" id="1101373.A9O67_08585"/>
<organism evidence="7 8">
    <name type="scientific">Tepidimonas fonticaldi</name>
    <dbReference type="NCBI Taxonomy" id="1101373"/>
    <lineage>
        <taxon>Bacteria</taxon>
        <taxon>Pseudomonadati</taxon>
        <taxon>Pseudomonadota</taxon>
        <taxon>Betaproteobacteria</taxon>
        <taxon>Burkholderiales</taxon>
        <taxon>Tepidimonas</taxon>
    </lineage>
</organism>
<comment type="function">
    <text evidence="6">Specifically methylates the pseudouridine at position 1915 (m3Psi1915) in 23S rRNA.</text>
</comment>
<dbReference type="PANTHER" id="PTHR33603:SF1">
    <property type="entry name" value="RIBOSOMAL RNA LARGE SUBUNIT METHYLTRANSFERASE H"/>
    <property type="match status" value="1"/>
</dbReference>
<dbReference type="NCBIfam" id="NF000986">
    <property type="entry name" value="PRK00103.1-4"/>
    <property type="match status" value="1"/>
</dbReference>
<dbReference type="HAMAP" id="MF_00658">
    <property type="entry name" value="23SrRNA_methyltr_H"/>
    <property type="match status" value="1"/>
</dbReference>
<feature type="binding site" evidence="6">
    <location>
        <position position="73"/>
    </location>
    <ligand>
        <name>S-adenosyl-L-methionine</name>
        <dbReference type="ChEBI" id="CHEBI:59789"/>
    </ligand>
</feature>
<dbReference type="PIRSF" id="PIRSF004505">
    <property type="entry name" value="MT_bac"/>
    <property type="match status" value="1"/>
</dbReference>
<dbReference type="InterPro" id="IPR029028">
    <property type="entry name" value="Alpha/beta_knot_MTases"/>
</dbReference>
<dbReference type="GO" id="GO:0005737">
    <property type="term" value="C:cytoplasm"/>
    <property type="evidence" value="ECO:0007669"/>
    <property type="project" value="UniProtKB-SubCell"/>
</dbReference>
<feature type="binding site" evidence="6">
    <location>
        <begin position="123"/>
        <end position="128"/>
    </location>
    <ligand>
        <name>S-adenosyl-L-methionine</name>
        <dbReference type="ChEBI" id="CHEBI:59789"/>
    </ligand>
</feature>
<dbReference type="InterPro" id="IPR003742">
    <property type="entry name" value="RlmH-like"/>
</dbReference>
<dbReference type="EC" id="2.1.1.177" evidence="6"/>
<keyword evidence="6" id="KW-0963">Cytoplasm</keyword>
<keyword evidence="8" id="KW-1185">Reference proteome</keyword>
<dbReference type="AlphaFoldDB" id="A0A1A6DSP9"/>
<name>A0A1A6DSP9_9BURK</name>
<comment type="subunit">
    <text evidence="6">Homodimer.</text>
</comment>
<dbReference type="EMBL" id="LZDH01000065">
    <property type="protein sequence ID" value="OBS29878.1"/>
    <property type="molecule type" value="Genomic_DNA"/>
</dbReference>
<feature type="binding site" evidence="6">
    <location>
        <position position="104"/>
    </location>
    <ligand>
        <name>S-adenosyl-L-methionine</name>
        <dbReference type="ChEBI" id="CHEBI:59789"/>
    </ligand>
</feature>
<reference evidence="7 8" key="1">
    <citation type="submission" date="2016-06" db="EMBL/GenBank/DDBJ databases">
        <title>Genome sequence of Tepidimonas fonticaldi PL17.</title>
        <authorList>
            <person name="Pinnaka A.K."/>
        </authorList>
    </citation>
    <scope>NUCLEOTIDE SEQUENCE [LARGE SCALE GENOMIC DNA]</scope>
    <source>
        <strain evidence="7 8">PL17</strain>
    </source>
</reference>
<dbReference type="Gene3D" id="3.40.1280.10">
    <property type="match status" value="1"/>
</dbReference>
<evidence type="ECO:0000256" key="2">
    <source>
        <dbReference type="ARBA" id="ARBA00022603"/>
    </source>
</evidence>
<protein>
    <recommendedName>
        <fullName evidence="6">Ribosomal RNA large subunit methyltransferase H</fullName>
        <ecNumber evidence="6">2.1.1.177</ecNumber>
    </recommendedName>
    <alternativeName>
        <fullName evidence="6">23S rRNA (pseudouridine1915-N3)-methyltransferase</fullName>
    </alternativeName>
    <alternativeName>
        <fullName evidence="6">23S rRNA m3Psi1915 methyltransferase</fullName>
    </alternativeName>
    <alternativeName>
        <fullName evidence="6">rRNA (pseudouridine-N3-)-methyltransferase RlmH</fullName>
    </alternativeName>
</protein>
<dbReference type="CDD" id="cd18081">
    <property type="entry name" value="RlmH-like"/>
    <property type="match status" value="1"/>
</dbReference>
<dbReference type="GO" id="GO:0070038">
    <property type="term" value="F:rRNA (pseudouridine-N3-)-methyltransferase activity"/>
    <property type="evidence" value="ECO:0007669"/>
    <property type="project" value="UniProtKB-UniRule"/>
</dbReference>
<dbReference type="RefSeq" id="WP_068610175.1">
    <property type="nucleotide sequence ID" value="NZ_LZDH01000065.1"/>
</dbReference>
<evidence type="ECO:0000313" key="7">
    <source>
        <dbReference type="EMBL" id="OBS29878.1"/>
    </source>
</evidence>
<evidence type="ECO:0000256" key="4">
    <source>
        <dbReference type="ARBA" id="ARBA00022691"/>
    </source>
</evidence>
<comment type="caution">
    <text evidence="7">The sequence shown here is derived from an EMBL/GenBank/DDBJ whole genome shotgun (WGS) entry which is preliminary data.</text>
</comment>
<evidence type="ECO:0000256" key="3">
    <source>
        <dbReference type="ARBA" id="ARBA00022679"/>
    </source>
</evidence>